<dbReference type="Pfam" id="PF14385">
    <property type="entry name" value="DUF4416"/>
    <property type="match status" value="1"/>
</dbReference>
<organism evidence="1 2">
    <name type="scientific">Novipirellula aureliae</name>
    <dbReference type="NCBI Taxonomy" id="2527966"/>
    <lineage>
        <taxon>Bacteria</taxon>
        <taxon>Pseudomonadati</taxon>
        <taxon>Planctomycetota</taxon>
        <taxon>Planctomycetia</taxon>
        <taxon>Pirellulales</taxon>
        <taxon>Pirellulaceae</taxon>
        <taxon>Novipirellula</taxon>
    </lineage>
</organism>
<dbReference type="Proteomes" id="UP000315471">
    <property type="component" value="Unassembled WGS sequence"/>
</dbReference>
<dbReference type="RefSeq" id="WP_390622294.1">
    <property type="nucleotide sequence ID" value="NZ_SJPY01000001.1"/>
</dbReference>
<keyword evidence="2" id="KW-1185">Reference proteome</keyword>
<reference evidence="1 2" key="1">
    <citation type="submission" date="2019-02" db="EMBL/GenBank/DDBJ databases">
        <title>Deep-cultivation of Planctomycetes and their phenomic and genomic characterization uncovers novel biology.</title>
        <authorList>
            <person name="Wiegand S."/>
            <person name="Jogler M."/>
            <person name="Boedeker C."/>
            <person name="Pinto D."/>
            <person name="Vollmers J."/>
            <person name="Rivas-Marin E."/>
            <person name="Kohn T."/>
            <person name="Peeters S.H."/>
            <person name="Heuer A."/>
            <person name="Rast P."/>
            <person name="Oberbeckmann S."/>
            <person name="Bunk B."/>
            <person name="Jeske O."/>
            <person name="Meyerdierks A."/>
            <person name="Storesund J.E."/>
            <person name="Kallscheuer N."/>
            <person name="Luecker S."/>
            <person name="Lage O.M."/>
            <person name="Pohl T."/>
            <person name="Merkel B.J."/>
            <person name="Hornburger P."/>
            <person name="Mueller R.-W."/>
            <person name="Bruemmer F."/>
            <person name="Labrenz M."/>
            <person name="Spormann A.M."/>
            <person name="Op Den Camp H."/>
            <person name="Overmann J."/>
            <person name="Amann R."/>
            <person name="Jetten M.S.M."/>
            <person name="Mascher T."/>
            <person name="Medema M.H."/>
            <person name="Devos D.P."/>
            <person name="Kaster A.-K."/>
            <person name="Ovreas L."/>
            <person name="Rohde M."/>
            <person name="Galperin M.Y."/>
            <person name="Jogler C."/>
        </authorList>
    </citation>
    <scope>NUCLEOTIDE SEQUENCE [LARGE SCALE GENOMIC DNA]</scope>
    <source>
        <strain evidence="1 2">Q31b</strain>
    </source>
</reference>
<dbReference type="InterPro" id="IPR025529">
    <property type="entry name" value="DUF4416"/>
</dbReference>
<protein>
    <recommendedName>
        <fullName evidence="3">GTP-binding protein</fullName>
    </recommendedName>
</protein>
<evidence type="ECO:0000313" key="1">
    <source>
        <dbReference type="EMBL" id="TWU44898.1"/>
    </source>
</evidence>
<evidence type="ECO:0000313" key="2">
    <source>
        <dbReference type="Proteomes" id="UP000315471"/>
    </source>
</evidence>
<accession>A0A5C6E7W0</accession>
<name>A0A5C6E7W0_9BACT</name>
<dbReference type="AlphaFoldDB" id="A0A5C6E7W0"/>
<comment type="caution">
    <text evidence="1">The sequence shown here is derived from an EMBL/GenBank/DDBJ whole genome shotgun (WGS) entry which is preliminary data.</text>
</comment>
<dbReference type="EMBL" id="SJPY01000001">
    <property type="protein sequence ID" value="TWU44898.1"/>
    <property type="molecule type" value="Genomic_DNA"/>
</dbReference>
<proteinExistence type="predicted"/>
<sequence length="198" mass="22889">MFPTLEQRGKTIVAEIQLVEPVIRICAVISRYEEVRSWGIQTLSEAWGNVFLTTEPMPFHAGGYYQSEMGEELVKTLVAFESPCDPTPLADWKLATNGWEEACAAAFDYAQKRPLNLDCGYVTQAKLVLATTKDRDHRIYLRNGIFAEVTLNYVHKEWVSHRWTYPDYRTDTVKQFTADCRAHLRKHLKETGLFRKRV</sequence>
<gene>
    <name evidence="1" type="ORF">Q31b_00680</name>
</gene>
<evidence type="ECO:0008006" key="3">
    <source>
        <dbReference type="Google" id="ProtNLM"/>
    </source>
</evidence>